<reference evidence="1 2" key="1">
    <citation type="submission" date="2023-05" db="EMBL/GenBank/DDBJ databases">
        <title>Novel species of genus Flectobacillus isolated from stream in China.</title>
        <authorList>
            <person name="Lu H."/>
        </authorList>
    </citation>
    <scope>NUCLEOTIDE SEQUENCE [LARGE SCALE GENOMIC DNA]</scope>
    <source>
        <strain evidence="1 2">KCTC 42575</strain>
    </source>
</reference>
<proteinExistence type="predicted"/>
<name>A0ABT6Y7M2_9BACT</name>
<keyword evidence="2" id="KW-1185">Reference proteome</keyword>
<dbReference type="EMBL" id="JASHIF010000008">
    <property type="protein sequence ID" value="MDI9859577.1"/>
    <property type="molecule type" value="Genomic_DNA"/>
</dbReference>
<organism evidence="1 2">
    <name type="scientific">Flectobacillus roseus</name>
    <dbReference type="NCBI Taxonomy" id="502259"/>
    <lineage>
        <taxon>Bacteria</taxon>
        <taxon>Pseudomonadati</taxon>
        <taxon>Bacteroidota</taxon>
        <taxon>Cytophagia</taxon>
        <taxon>Cytophagales</taxon>
        <taxon>Flectobacillaceae</taxon>
        <taxon>Flectobacillus</taxon>
    </lineage>
</organism>
<protein>
    <submittedName>
        <fullName evidence="1">Uncharacterized protein</fullName>
    </submittedName>
</protein>
<accession>A0ABT6Y7M2</accession>
<dbReference type="Proteomes" id="UP001236507">
    <property type="component" value="Unassembled WGS sequence"/>
</dbReference>
<sequence length="298" mass="35018">MADSEWIDELSQWLELQGIPFEKTVEELEGQILPLIYFPTKNIKLLLFDIYDWEQKPLSESYGTKLSQLAATTGNKYICLWQDLWYTKQALLKARIRSVLGFFTRLHARHCVVSRIDKPLMESFFNTHHLQGSTQAKLKYGLFLKKQYIQKYLGENFPTHENALIAVASFSGARTMKWGDRQDFRSYELLRFASLQGYVVVGGMDKLMKAFMHENQPDDIMSYADKDWSNGRSYHVLGFKQVVDFEIATYYWVNSKTYERYPENRILQQYSLEELKSQGWIRIINSGSLKYIKTLCKE</sequence>
<gene>
    <name evidence="1" type="ORF">QM524_10170</name>
</gene>
<dbReference type="RefSeq" id="WP_283344488.1">
    <property type="nucleotide sequence ID" value="NZ_JASHIF010000008.1"/>
</dbReference>
<evidence type="ECO:0000313" key="2">
    <source>
        <dbReference type="Proteomes" id="UP001236507"/>
    </source>
</evidence>
<evidence type="ECO:0000313" key="1">
    <source>
        <dbReference type="EMBL" id="MDI9859577.1"/>
    </source>
</evidence>
<comment type="caution">
    <text evidence="1">The sequence shown here is derived from an EMBL/GenBank/DDBJ whole genome shotgun (WGS) entry which is preliminary data.</text>
</comment>